<dbReference type="Proteomes" id="UP000320055">
    <property type="component" value="Unassembled WGS sequence"/>
</dbReference>
<sequence>MEVSFREFNPFDVWIWLEFETVPSLMEQQYIEELFNSWFYLGKLGGFNAENLQVQETGIEISYMDYDTTQSSENLMSLMHNMGSFEFLGTWGRCWFDLGTSDLIAIDVLINAITQLNKDYALVKQLIIGGENEDWSVQEQSNFLES</sequence>
<dbReference type="InterPro" id="IPR021920">
    <property type="entry name" value="DUF3531"/>
</dbReference>
<dbReference type="AlphaFoldDB" id="A0A563VQI1"/>
<organism evidence="1 2">
    <name type="scientific">Hyella patelloides LEGE 07179</name>
    <dbReference type="NCBI Taxonomy" id="945734"/>
    <lineage>
        <taxon>Bacteria</taxon>
        <taxon>Bacillati</taxon>
        <taxon>Cyanobacteriota</taxon>
        <taxon>Cyanophyceae</taxon>
        <taxon>Pleurocapsales</taxon>
        <taxon>Hyellaceae</taxon>
        <taxon>Hyella</taxon>
    </lineage>
</organism>
<reference evidence="1 2" key="1">
    <citation type="submission" date="2019-01" db="EMBL/GenBank/DDBJ databases">
        <authorList>
            <person name="Brito A."/>
        </authorList>
    </citation>
    <scope>NUCLEOTIDE SEQUENCE [LARGE SCALE GENOMIC DNA]</scope>
    <source>
        <strain evidence="1">1</strain>
    </source>
</reference>
<keyword evidence="2" id="KW-1185">Reference proteome</keyword>
<accession>A0A563VQI1</accession>
<evidence type="ECO:0008006" key="3">
    <source>
        <dbReference type="Google" id="ProtNLM"/>
    </source>
</evidence>
<evidence type="ECO:0000313" key="1">
    <source>
        <dbReference type="EMBL" id="VEP13654.1"/>
    </source>
</evidence>
<name>A0A563VQI1_9CYAN</name>
<dbReference type="RefSeq" id="WP_144864610.1">
    <property type="nucleotide sequence ID" value="NZ_LR213782.1"/>
</dbReference>
<gene>
    <name evidence="1" type="ORF">H1P_210035</name>
</gene>
<dbReference type="EMBL" id="CAACVJ010000124">
    <property type="protein sequence ID" value="VEP13654.1"/>
    <property type="molecule type" value="Genomic_DNA"/>
</dbReference>
<dbReference type="Pfam" id="PF12049">
    <property type="entry name" value="DUF3531"/>
    <property type="match status" value="1"/>
</dbReference>
<dbReference type="PANTHER" id="PTHR46737">
    <property type="entry name" value="OS02G0827600 PROTEIN"/>
    <property type="match status" value="1"/>
</dbReference>
<proteinExistence type="predicted"/>
<dbReference type="OrthoDB" id="510886at2"/>
<evidence type="ECO:0000313" key="2">
    <source>
        <dbReference type="Proteomes" id="UP000320055"/>
    </source>
</evidence>
<protein>
    <recommendedName>
        <fullName evidence="3">DUF3531 domain-containing protein</fullName>
    </recommendedName>
</protein>
<dbReference type="PANTHER" id="PTHR46737:SF2">
    <property type="entry name" value="OS02G0827600 PROTEIN"/>
    <property type="match status" value="1"/>
</dbReference>